<evidence type="ECO:0000259" key="4">
    <source>
        <dbReference type="SMART" id="SM00895"/>
    </source>
</evidence>
<dbReference type="Gene3D" id="1.20.120.530">
    <property type="entry name" value="GntR ligand-binding domain-like"/>
    <property type="match status" value="1"/>
</dbReference>
<gene>
    <name evidence="5" type="ORF">N825_08915</name>
</gene>
<dbReference type="SUPFAM" id="SSF46785">
    <property type="entry name" value="Winged helix' DNA-binding domain"/>
    <property type="match status" value="1"/>
</dbReference>
<keyword evidence="2" id="KW-0238">DNA-binding</keyword>
<evidence type="ECO:0000313" key="5">
    <source>
        <dbReference type="EMBL" id="EWY39115.1"/>
    </source>
</evidence>
<proteinExistence type="predicted"/>
<dbReference type="InterPro" id="IPR008920">
    <property type="entry name" value="TF_FadR/GntR_C"/>
</dbReference>
<dbReference type="PANTHER" id="PTHR43537">
    <property type="entry name" value="TRANSCRIPTIONAL REGULATOR, GNTR FAMILY"/>
    <property type="match status" value="1"/>
</dbReference>
<evidence type="ECO:0000256" key="3">
    <source>
        <dbReference type="ARBA" id="ARBA00023163"/>
    </source>
</evidence>
<feature type="domain" description="GntR C-terminal" evidence="4">
    <location>
        <begin position="103"/>
        <end position="224"/>
    </location>
</feature>
<evidence type="ECO:0000256" key="2">
    <source>
        <dbReference type="ARBA" id="ARBA00023125"/>
    </source>
</evidence>
<dbReference type="Gene3D" id="1.10.10.10">
    <property type="entry name" value="Winged helix-like DNA-binding domain superfamily/Winged helix DNA-binding domain"/>
    <property type="match status" value="1"/>
</dbReference>
<dbReference type="PRINTS" id="PR00035">
    <property type="entry name" value="HTHGNTR"/>
</dbReference>
<dbReference type="PANTHER" id="PTHR43537:SF44">
    <property type="entry name" value="GNTR FAMILY REGULATORY PROTEIN"/>
    <property type="match status" value="1"/>
</dbReference>
<dbReference type="SMART" id="SM00895">
    <property type="entry name" value="FCD"/>
    <property type="match status" value="1"/>
</dbReference>
<name>W9GYY3_9PROT</name>
<dbReference type="AlphaFoldDB" id="W9GYY3"/>
<dbReference type="InterPro" id="IPR036390">
    <property type="entry name" value="WH_DNA-bd_sf"/>
</dbReference>
<dbReference type="InterPro" id="IPR000524">
    <property type="entry name" value="Tscrpt_reg_HTH_GntR"/>
</dbReference>
<accession>W9GYY3</accession>
<reference evidence="5 6" key="1">
    <citation type="submission" date="2013-08" db="EMBL/GenBank/DDBJ databases">
        <title>The genome sequence of Skermanella stibiiresistens.</title>
        <authorList>
            <person name="Zhu W."/>
            <person name="Wang G."/>
        </authorList>
    </citation>
    <scope>NUCLEOTIDE SEQUENCE [LARGE SCALE GENOMIC DNA]</scope>
    <source>
        <strain evidence="5 6">SB22</strain>
    </source>
</reference>
<dbReference type="STRING" id="1385369.N825_08915"/>
<keyword evidence="1" id="KW-0805">Transcription regulation</keyword>
<evidence type="ECO:0000256" key="1">
    <source>
        <dbReference type="ARBA" id="ARBA00023015"/>
    </source>
</evidence>
<protein>
    <recommendedName>
        <fullName evidence="4">GntR C-terminal domain-containing protein</fullName>
    </recommendedName>
</protein>
<dbReference type="Proteomes" id="UP000019486">
    <property type="component" value="Unassembled WGS sequence"/>
</dbReference>
<dbReference type="GO" id="GO:0003677">
    <property type="term" value="F:DNA binding"/>
    <property type="evidence" value="ECO:0007669"/>
    <property type="project" value="UniProtKB-KW"/>
</dbReference>
<keyword evidence="3" id="KW-0804">Transcription</keyword>
<dbReference type="Pfam" id="PF07729">
    <property type="entry name" value="FCD"/>
    <property type="match status" value="1"/>
</dbReference>
<keyword evidence="6" id="KW-1185">Reference proteome</keyword>
<dbReference type="RefSeq" id="WP_198038556.1">
    <property type="nucleotide sequence ID" value="NZ_AVFL01000014.1"/>
</dbReference>
<dbReference type="EMBL" id="AVFL01000014">
    <property type="protein sequence ID" value="EWY39115.1"/>
    <property type="molecule type" value="Genomic_DNA"/>
</dbReference>
<sequence length="240" mass="25892">MQIGRRLKLRPPSMDHARIEPVSDPERVDLIAAAIRELVASGAALPPERVLAEGLRVKRHRLRSALELLRGEGHIGQPVVGRPRSVAAPDAGESLISCTNPIEVIEMRMVFEPGLARLAALRASPFEIARIEAAATTGSAEYGAADLAFHMAVAAGSRNSLGIELYALLRRVGTDARVRIGSDDDKICPKRLQQRDAEHRAIAAAIAARDLDGAEHAMRTHLLAVQRRITERLTPGVTAA</sequence>
<comment type="caution">
    <text evidence="5">The sequence shown here is derived from an EMBL/GenBank/DDBJ whole genome shotgun (WGS) entry which is preliminary data.</text>
</comment>
<dbReference type="GO" id="GO:0003700">
    <property type="term" value="F:DNA-binding transcription factor activity"/>
    <property type="evidence" value="ECO:0007669"/>
    <property type="project" value="InterPro"/>
</dbReference>
<organism evidence="5 6">
    <name type="scientific">Skermanella stibiiresistens SB22</name>
    <dbReference type="NCBI Taxonomy" id="1385369"/>
    <lineage>
        <taxon>Bacteria</taxon>
        <taxon>Pseudomonadati</taxon>
        <taxon>Pseudomonadota</taxon>
        <taxon>Alphaproteobacteria</taxon>
        <taxon>Rhodospirillales</taxon>
        <taxon>Azospirillaceae</taxon>
        <taxon>Skermanella</taxon>
    </lineage>
</organism>
<dbReference type="SUPFAM" id="SSF48008">
    <property type="entry name" value="GntR ligand-binding domain-like"/>
    <property type="match status" value="1"/>
</dbReference>
<dbReference type="InterPro" id="IPR011711">
    <property type="entry name" value="GntR_C"/>
</dbReference>
<dbReference type="InterPro" id="IPR036388">
    <property type="entry name" value="WH-like_DNA-bd_sf"/>
</dbReference>
<evidence type="ECO:0000313" key="6">
    <source>
        <dbReference type="Proteomes" id="UP000019486"/>
    </source>
</evidence>